<dbReference type="Pfam" id="PF26588">
    <property type="entry name" value="GAIN_ADGRA3"/>
    <property type="match status" value="1"/>
</dbReference>
<dbReference type="OrthoDB" id="439917at2759"/>
<evidence type="ECO:0000256" key="5">
    <source>
        <dbReference type="ARBA" id="ARBA00023136"/>
    </source>
</evidence>
<feature type="transmembrane region" description="Helical" evidence="7">
    <location>
        <begin position="2235"/>
        <end position="2254"/>
    </location>
</feature>
<keyword evidence="11" id="KW-1185">Reference proteome</keyword>
<dbReference type="PROSITE" id="PS50261">
    <property type="entry name" value="G_PROTEIN_RECEP_F2_4"/>
    <property type="match status" value="1"/>
</dbReference>
<feature type="transmembrane region" description="Helical" evidence="7">
    <location>
        <begin position="2260"/>
        <end position="2282"/>
    </location>
</feature>
<feature type="transmembrane region" description="Helical" evidence="7">
    <location>
        <begin position="2176"/>
        <end position="2204"/>
    </location>
</feature>
<dbReference type="OMA" id="HYQNMTG"/>
<accession>A0A7M7NA17</accession>
<evidence type="ECO:0000256" key="2">
    <source>
        <dbReference type="ARBA" id="ARBA00022692"/>
    </source>
</evidence>
<evidence type="ECO:0000256" key="7">
    <source>
        <dbReference type="SAM" id="Phobius"/>
    </source>
</evidence>
<dbReference type="InterPro" id="IPR009030">
    <property type="entry name" value="Growth_fac_rcpt_cys_sf"/>
</dbReference>
<dbReference type="KEGG" id="spu:589029"/>
<dbReference type="Gene3D" id="2.60.220.50">
    <property type="match status" value="1"/>
</dbReference>
<dbReference type="SUPFAM" id="SSF57184">
    <property type="entry name" value="Growth factor receptor domain"/>
    <property type="match status" value="8"/>
</dbReference>
<name>A0A7M7NA17_STRPU</name>
<dbReference type="CDD" id="cd15040">
    <property type="entry name" value="7tmB2_Adhesion"/>
    <property type="match status" value="1"/>
</dbReference>
<dbReference type="Pfam" id="PF01825">
    <property type="entry name" value="GPS"/>
    <property type="match status" value="1"/>
</dbReference>
<dbReference type="EnsemblMetazoa" id="XM_030977553">
    <property type="protein sequence ID" value="XP_030833413"/>
    <property type="gene ID" value="LOC589029"/>
</dbReference>
<reference evidence="11" key="1">
    <citation type="submission" date="2015-02" db="EMBL/GenBank/DDBJ databases">
        <title>Genome sequencing for Strongylocentrotus purpuratus.</title>
        <authorList>
            <person name="Murali S."/>
            <person name="Liu Y."/>
            <person name="Vee V."/>
            <person name="English A."/>
            <person name="Wang M."/>
            <person name="Skinner E."/>
            <person name="Han Y."/>
            <person name="Muzny D.M."/>
            <person name="Worley K.C."/>
            <person name="Gibbs R.A."/>
        </authorList>
    </citation>
    <scope>NUCLEOTIDE SEQUENCE</scope>
</reference>
<dbReference type="InterPro" id="IPR000832">
    <property type="entry name" value="GPCR_2_secretin-like"/>
</dbReference>
<evidence type="ECO:0000256" key="1">
    <source>
        <dbReference type="ARBA" id="ARBA00004141"/>
    </source>
</evidence>
<evidence type="ECO:0000259" key="8">
    <source>
        <dbReference type="PROSITE" id="PS50221"/>
    </source>
</evidence>
<dbReference type="InterPro" id="IPR046338">
    <property type="entry name" value="GAIN_dom_sf"/>
</dbReference>
<dbReference type="InterPro" id="IPR017983">
    <property type="entry name" value="GPCR_2_secretin-like_CS"/>
</dbReference>
<keyword evidence="4 7" id="KW-1133">Transmembrane helix</keyword>
<dbReference type="InterPro" id="IPR058808">
    <property type="entry name" value="GAIN_ADGRA2/3"/>
</dbReference>
<dbReference type="InterPro" id="IPR011641">
    <property type="entry name" value="Tyr-kin_ephrin_A/B_rcpt-like"/>
</dbReference>
<dbReference type="InterPro" id="IPR017981">
    <property type="entry name" value="GPCR_2-like_7TM"/>
</dbReference>
<keyword evidence="6" id="KW-1015">Disulfide bond</keyword>
<keyword evidence="5 7" id="KW-0472">Membrane</keyword>
<keyword evidence="3" id="KW-0732">Signal</keyword>
<dbReference type="Gene3D" id="1.20.1070.10">
    <property type="entry name" value="Rhodopsin 7-helix transmembrane proteins"/>
    <property type="match status" value="1"/>
</dbReference>
<evidence type="ECO:0000313" key="11">
    <source>
        <dbReference type="Proteomes" id="UP000007110"/>
    </source>
</evidence>
<feature type="transmembrane region" description="Helical" evidence="7">
    <location>
        <begin position="2097"/>
        <end position="2121"/>
    </location>
</feature>
<dbReference type="InterPro" id="IPR000203">
    <property type="entry name" value="GPS"/>
</dbReference>
<dbReference type="SMART" id="SM01411">
    <property type="entry name" value="Ephrin_rec_like"/>
    <property type="match status" value="26"/>
</dbReference>
<feature type="transmembrane region" description="Helical" evidence="7">
    <location>
        <begin position="2066"/>
        <end position="2085"/>
    </location>
</feature>
<dbReference type="Proteomes" id="UP000007110">
    <property type="component" value="Unassembled WGS sequence"/>
</dbReference>
<feature type="domain" description="G-protein coupled receptors family 2 profile 2" evidence="9">
    <location>
        <begin position="2030"/>
        <end position="2284"/>
    </location>
</feature>
<dbReference type="SUPFAM" id="SSF81321">
    <property type="entry name" value="Family A G protein-coupled receptor-like"/>
    <property type="match status" value="1"/>
</dbReference>
<dbReference type="GO" id="GO:0016020">
    <property type="term" value="C:membrane"/>
    <property type="evidence" value="ECO:0007669"/>
    <property type="project" value="UniProtKB-SubCell"/>
</dbReference>
<dbReference type="PROSITE" id="PS50221">
    <property type="entry name" value="GAIN_B"/>
    <property type="match status" value="1"/>
</dbReference>
<dbReference type="SMART" id="SM00303">
    <property type="entry name" value="GPS"/>
    <property type="match status" value="1"/>
</dbReference>
<feature type="transmembrane region" description="Helical" evidence="7">
    <location>
        <begin position="2032"/>
        <end position="2054"/>
    </location>
</feature>
<evidence type="ECO:0000256" key="6">
    <source>
        <dbReference type="ARBA" id="ARBA00023157"/>
    </source>
</evidence>
<evidence type="ECO:0008006" key="12">
    <source>
        <dbReference type="Google" id="ProtNLM"/>
    </source>
</evidence>
<comment type="subcellular location">
    <subcellularLocation>
        <location evidence="1">Membrane</location>
        <topology evidence="1">Multi-pass membrane protein</topology>
    </subcellularLocation>
</comment>
<evidence type="ECO:0000259" key="9">
    <source>
        <dbReference type="PROSITE" id="PS50261"/>
    </source>
</evidence>
<dbReference type="Pfam" id="PF07699">
    <property type="entry name" value="Ephrin_rec_like"/>
    <property type="match status" value="1"/>
</dbReference>
<dbReference type="InterPro" id="IPR057244">
    <property type="entry name" value="GAIN_B"/>
</dbReference>
<dbReference type="GO" id="GO:0007166">
    <property type="term" value="P:cell surface receptor signaling pathway"/>
    <property type="evidence" value="ECO:0007669"/>
    <property type="project" value="InterPro"/>
</dbReference>
<sequence>MSLAPSPCPDGYYSLADATTCIPCPGGYQCTVQSSDPVLCTAGTYAPNGSVACQDCIVGFYCPVDGLVEPIGCIDGTFSIETNALACMVCPAGSECFDHYSTPSPCSETYYSLGGNSTCTICPAGYRCPTTGAKPIICQAGQYAGLGQTSCQDCPKGSYCPYEGSSAPTVCSAGWYADSLGNANCTECPIGYQCADETKAPQACPPGYYTDQTGQETCITCAAGTYQTASTQTSCAECPANFRCSNNTQEPVACEAGFFSTSGSTSCAECPVGQACGSSGQGLCQVGEYSNRTDCLLCPQGFMCPSPLGNPQACPGGTYQDTTGKSTCYLCPGGSSCLSVSGSPTACDPGYYSLSGQQVCSVCPEGQWSEEGASSCSICPAGQECLDGSDRIQPRNCTAGTYAAQGGGICTPCPLGMYSLEQASSCTPCPTGSLCLVASDLPTTCPTGTYSGLGEGTLCTDCPAGFYCPDPVNVPQPCPYGTYSSARNDSCTPCPEGMSCLDPADAPVACDSEYYSPEMVPRCLLYPANCPLGTYHNSSGSTSADDCIACDPGYYCAGDNNPEPTGPCNPGYYCTGGSGTSIQHEVPEGHYSGSAAYKAEPCERGTYTTATASSSCLDCPQGAYCNESGTATPQPCLSGHYCPPRTIVPIPCPEGTYRVEASAQDVGDCPSCPPGKYCGETGLSTWSGDCAAGHFCIGGADTSHPYITECANSTILGGGECPAGYYCPEGTETPISYPCEIGTFLNVTGGQEMADCLDCPGGKVCRGYALTEPNELCAPGYYCIGKAKTKYPTDGDTGNICPVGHYCPEGSPAAIRCPDGEYNNITGKAECFTRPQGFYCADGENILECPRGHYCPEGTGSNGSIPCPRGTYNPDLGLASVDQCQPCAPGYYCTQLGAYSFGIANGSAGPCDPGYYCQSGVNIIKPDGETNSGIGGPCPQGFFCPQQTSVPQPCPNGTYSDALYLSEESQCEACDPGFYCGTYNLTGPQAPCDPGFYCHYGSSYPNPIGDDITGAPCPVGTYCEAGSSEPIGCPPGTYNENTQQSECQTCQGGWYCPGNVSNFRPFDCPAGYYCPDGTEHAYQYPCPKGTYRPNENGQALLDCTICDPGKYCAYEGDTTVTGDCDEGFFCIQGAWTAQPMDFDNYTDGDCLCPSLSTGGRCQPGYYCPRGSIEPEKCTEGNYCDVEGLADVAGKCMEGFYCISTAVRPDPTDGITGDICPRGRYCGNGTGANPPMCPSGTYSNSTGLMIEDQCTDCTAGSYCEDPGLTQLTGLCDSGYYCPTGQSSSSPFPCGQGYYCEEGSASETACVSGTYQDDIGQSSCKRCNRGYYCDVADAPISDYTIYPCPVGHFCPNRTEFDTQFPCPAGTYNPSERLVREDQCLDCPPGKFCDTPGEDNWMGDCAAGYWCIGASLSATPDDDVTGVECPAGKYCIEGTPAPENCPVGTWSDSVGLEKASDCYPCSGGFYCNGTGLTVPSGPCDPGYYCSTNASMATPEDGGITGDPCTTGHYCPGQTTSPLPCEAGTYTTTTHRSECDTCPAGFFCTTGYEPKECPHCFYCPAGTGYDWQPCPTGSFSNMAGLANESQCTLCSPGKFCSELNATMVTADCEAGYLCTEGSDRARPEVTFKAICQNILWISPRFEEVKFPVGENGTWANSTGMCPFNTTQANQPIGRALCIGDGITQSQWQPVDNCGPFRNVTDVLTEIAQVIVGEENAVEVSQQVSSVTSNIEDITSDDITSLAEITSNIVQQNLTSKEVTKSITSIVSNIAQVETEELEAAEEEGGAISKLVLAFEEQISRVEVADGGMFNIQQPNVAVQVQSVLAEDVMNGLVLTLAGSSLSDLTKSDITISAPTQDDRNDVIATRPDIIAHVNIPPSVSSVLSSTAPLSGAPSNGSGQYVRVNFNVFSTPALFISKSLRTFSADNEGFNRSANSPVISLSIGQGKVAALTEFINFTFTTIMSGYTNPMCSFWDEEQEDWSQDGCVLVSGITSSDERYDEEGVRCACDHLTNFAVIMDIHRPDDSPIEAYNILTYIGCCVSIFSLLVTLATYLWNKDLRTKQTNQIFICLCLTLLCLYTTFVIMISLDSTRDYREVQAGPCGILTALVHFFVLSSIAWMGVEGYNTYLFFVKIFNTYIQNFMIKAFLAAWGIPALIVVLTGAIARDSYAHDDLCFLQFWAQIGGLLIPMSIILLINIVIFILVVRQLLRSANNAGRVKREAKAERRETIKRVQNAICILLLLGLTWVTGYLLLIPSFSQVAQPIFIVLNSFQGLFIFLLYCVRNPVIREKWGLTCFDKFLRKEGSTSSGLMNSTAQSSSAGVISNLRPEASSNYLLPTKDDNPDPMCTFNPTFDVSQVEEGVTPPMNKYLQDSTEEQKNIDRDATSIDVVTV</sequence>
<evidence type="ECO:0000313" key="10">
    <source>
        <dbReference type="EnsemblMetazoa" id="XP_030833413"/>
    </source>
</evidence>
<reference evidence="10" key="2">
    <citation type="submission" date="2021-01" db="UniProtKB">
        <authorList>
            <consortium name="EnsemblMetazoa"/>
        </authorList>
    </citation>
    <scope>IDENTIFICATION</scope>
</reference>
<dbReference type="Gene3D" id="2.10.50.10">
    <property type="entry name" value="Tumor Necrosis Factor Receptor, subunit A, domain 2"/>
    <property type="match status" value="8"/>
</dbReference>
<keyword evidence="2 7" id="KW-0812">Transmembrane</keyword>
<dbReference type="Pfam" id="PF00002">
    <property type="entry name" value="7tm_2"/>
    <property type="match status" value="1"/>
</dbReference>
<protein>
    <recommendedName>
        <fullName evidence="12">GPS domain-containing protein</fullName>
    </recommendedName>
</protein>
<dbReference type="PRINTS" id="PR00249">
    <property type="entry name" value="GPCRSECRETIN"/>
</dbReference>
<evidence type="ECO:0000256" key="3">
    <source>
        <dbReference type="ARBA" id="ARBA00022729"/>
    </source>
</evidence>
<dbReference type="InParanoid" id="A0A7M7NA17"/>
<dbReference type="GeneID" id="589029"/>
<proteinExistence type="predicted"/>
<feature type="transmembrane region" description="Helical" evidence="7">
    <location>
        <begin position="2141"/>
        <end position="2164"/>
    </location>
</feature>
<dbReference type="PANTHER" id="PTHR46104:SF1">
    <property type="entry name" value="GENE 9195-RELATED"/>
    <property type="match status" value="1"/>
</dbReference>
<dbReference type="PROSITE" id="PS00650">
    <property type="entry name" value="G_PROTEIN_RECEP_F2_2"/>
    <property type="match status" value="1"/>
</dbReference>
<feature type="domain" description="GAIN-B" evidence="8">
    <location>
        <begin position="1840"/>
        <end position="2023"/>
    </location>
</feature>
<dbReference type="PANTHER" id="PTHR46104">
    <property type="entry name" value="GENE 9195-RELATED-RELATED"/>
    <property type="match status" value="1"/>
</dbReference>
<dbReference type="RefSeq" id="XP_030833413.1">
    <property type="nucleotide sequence ID" value="XM_030977553.1"/>
</dbReference>
<dbReference type="GO" id="GO:0004930">
    <property type="term" value="F:G protein-coupled receptor activity"/>
    <property type="evidence" value="ECO:0007669"/>
    <property type="project" value="InterPro"/>
</dbReference>
<organism evidence="10 11">
    <name type="scientific">Strongylocentrotus purpuratus</name>
    <name type="common">Purple sea urchin</name>
    <dbReference type="NCBI Taxonomy" id="7668"/>
    <lineage>
        <taxon>Eukaryota</taxon>
        <taxon>Metazoa</taxon>
        <taxon>Echinodermata</taxon>
        <taxon>Eleutherozoa</taxon>
        <taxon>Echinozoa</taxon>
        <taxon>Echinoidea</taxon>
        <taxon>Euechinoidea</taxon>
        <taxon>Echinacea</taxon>
        <taxon>Camarodonta</taxon>
        <taxon>Echinidea</taxon>
        <taxon>Strongylocentrotidae</taxon>
        <taxon>Strongylocentrotus</taxon>
    </lineage>
</organism>
<evidence type="ECO:0000256" key="4">
    <source>
        <dbReference type="ARBA" id="ARBA00022989"/>
    </source>
</evidence>